<keyword evidence="3" id="KW-1185">Reference proteome</keyword>
<evidence type="ECO:0000259" key="1">
    <source>
        <dbReference type="PROSITE" id="PS51819"/>
    </source>
</evidence>
<evidence type="ECO:0000313" key="2">
    <source>
        <dbReference type="EMBL" id="KWS07140.1"/>
    </source>
</evidence>
<dbReference type="InterPro" id="IPR004360">
    <property type="entry name" value="Glyas_Fos-R_dOase_dom"/>
</dbReference>
<dbReference type="RefSeq" id="WP_036110669.1">
    <property type="nucleotide sequence ID" value="NZ_JAJA02000001.1"/>
</dbReference>
<protein>
    <submittedName>
        <fullName evidence="2">Glyoxalase family protein</fullName>
    </submittedName>
</protein>
<dbReference type="Gene3D" id="3.10.180.10">
    <property type="entry name" value="2,3-Dihydroxybiphenyl 1,2-Dioxygenase, domain 1"/>
    <property type="match status" value="1"/>
</dbReference>
<gene>
    <name evidence="2" type="ORF">AZ78_4700</name>
</gene>
<dbReference type="OrthoDB" id="9792323at2"/>
<dbReference type="PANTHER" id="PTHR33993:SF1">
    <property type="entry name" value="GLYOXALASE FAMILY PROTEIN"/>
    <property type="match status" value="1"/>
</dbReference>
<dbReference type="EMBL" id="JAJA02000001">
    <property type="protein sequence ID" value="KWS07140.1"/>
    <property type="molecule type" value="Genomic_DNA"/>
</dbReference>
<accession>A0A108UE23</accession>
<comment type="caution">
    <text evidence="2">The sequence shown here is derived from an EMBL/GenBank/DDBJ whole genome shotgun (WGS) entry which is preliminary data.</text>
</comment>
<dbReference type="InterPro" id="IPR037523">
    <property type="entry name" value="VOC_core"/>
</dbReference>
<dbReference type="PROSITE" id="PS51819">
    <property type="entry name" value="VOC"/>
    <property type="match status" value="1"/>
</dbReference>
<sequence length="116" mass="12945">MPPTDRNLRLDYIEFTVSDIAASKAFYAEAFGWTFTDYGPNYCEFNDGRMKGGFTTQGRPQPGGALVIIYADNLDQAQRKVEAAGAPIVATHEFPGGRRFHFTDPDGYELAVWTQE</sequence>
<dbReference type="InterPro" id="IPR052164">
    <property type="entry name" value="Anthracycline_SecMetBiosynth"/>
</dbReference>
<evidence type="ECO:0000313" key="3">
    <source>
        <dbReference type="Proteomes" id="UP000023435"/>
    </source>
</evidence>
<feature type="domain" description="VOC" evidence="1">
    <location>
        <begin position="9"/>
        <end position="115"/>
    </location>
</feature>
<dbReference type="CDD" id="cd07247">
    <property type="entry name" value="SgaA_N_like"/>
    <property type="match status" value="1"/>
</dbReference>
<reference evidence="2 3" key="1">
    <citation type="journal article" date="2014" name="Genome Announc.">
        <title>Draft Genome Sequence of Lysobacter capsici AZ78, a Bacterium Antagonistic to Plant-Pathogenic Oomycetes.</title>
        <authorList>
            <person name="Puopolo G."/>
            <person name="Sonego P."/>
            <person name="Engelen K."/>
            <person name="Pertot I."/>
        </authorList>
    </citation>
    <scope>NUCLEOTIDE SEQUENCE [LARGE SCALE GENOMIC DNA]</scope>
    <source>
        <strain evidence="2 3">AZ78</strain>
    </source>
</reference>
<dbReference type="PANTHER" id="PTHR33993">
    <property type="entry name" value="GLYOXALASE-RELATED"/>
    <property type="match status" value="1"/>
</dbReference>
<dbReference type="Proteomes" id="UP000023435">
    <property type="component" value="Unassembled WGS sequence"/>
</dbReference>
<organism evidence="2 3">
    <name type="scientific">Lysobacter capsici AZ78</name>
    <dbReference type="NCBI Taxonomy" id="1444315"/>
    <lineage>
        <taxon>Bacteria</taxon>
        <taxon>Pseudomonadati</taxon>
        <taxon>Pseudomonadota</taxon>
        <taxon>Gammaproteobacteria</taxon>
        <taxon>Lysobacterales</taxon>
        <taxon>Lysobacteraceae</taxon>
        <taxon>Lysobacter</taxon>
    </lineage>
</organism>
<dbReference type="Pfam" id="PF00903">
    <property type="entry name" value="Glyoxalase"/>
    <property type="match status" value="1"/>
</dbReference>
<name>A0A108UE23_9GAMM</name>
<dbReference type="InterPro" id="IPR029068">
    <property type="entry name" value="Glyas_Bleomycin-R_OHBP_Dase"/>
</dbReference>
<proteinExistence type="predicted"/>
<dbReference type="AlphaFoldDB" id="A0A108UE23"/>
<dbReference type="SUPFAM" id="SSF54593">
    <property type="entry name" value="Glyoxalase/Bleomycin resistance protein/Dihydroxybiphenyl dioxygenase"/>
    <property type="match status" value="1"/>
</dbReference>